<dbReference type="InterPro" id="IPR051310">
    <property type="entry name" value="MCP_chemotaxis"/>
</dbReference>
<name>A0AAE9MUQ1_9SPIR</name>
<keyword evidence="6 9" id="KW-0472">Membrane</keyword>
<dbReference type="SMART" id="SM00304">
    <property type="entry name" value="HAMP"/>
    <property type="match status" value="2"/>
</dbReference>
<dbReference type="Pfam" id="PF02743">
    <property type="entry name" value="dCache_1"/>
    <property type="match status" value="1"/>
</dbReference>
<evidence type="ECO:0000259" key="11">
    <source>
        <dbReference type="PROSITE" id="PS50885"/>
    </source>
</evidence>
<dbReference type="PANTHER" id="PTHR43531:SF11">
    <property type="entry name" value="METHYL-ACCEPTING CHEMOTAXIS PROTEIN 3"/>
    <property type="match status" value="1"/>
</dbReference>
<keyword evidence="3" id="KW-0145">Chemotaxis</keyword>
<evidence type="ECO:0000256" key="5">
    <source>
        <dbReference type="ARBA" id="ARBA00022989"/>
    </source>
</evidence>
<evidence type="ECO:0000256" key="6">
    <source>
        <dbReference type="ARBA" id="ARBA00023136"/>
    </source>
</evidence>
<evidence type="ECO:0000256" key="9">
    <source>
        <dbReference type="SAM" id="Phobius"/>
    </source>
</evidence>
<feature type="domain" description="HAMP" evidence="11">
    <location>
        <begin position="316"/>
        <end position="370"/>
    </location>
</feature>
<keyword evidence="8" id="KW-0807">Transducer</keyword>
<dbReference type="InterPro" id="IPR004089">
    <property type="entry name" value="MCPsignal_dom"/>
</dbReference>
<dbReference type="PANTHER" id="PTHR43531">
    <property type="entry name" value="PROTEIN ICFG"/>
    <property type="match status" value="1"/>
</dbReference>
<comment type="subcellular location">
    <subcellularLocation>
        <location evidence="1">Cell membrane</location>
        <topology evidence="1">Multi-pass membrane protein</topology>
    </subcellularLocation>
</comment>
<reference evidence="13" key="1">
    <citation type="submission" date="2019-04" db="EMBL/GenBank/DDBJ databases">
        <title>Whole genome sequencing of oral phylogroup 2 treponemes.</title>
        <authorList>
            <person name="Chan Y."/>
            <person name="Zeng H.H."/>
            <person name="Yu X.L."/>
            <person name="Leung W.K."/>
            <person name="Watt R.M."/>
        </authorList>
    </citation>
    <scope>NUCLEOTIDE SEQUENCE</scope>
    <source>
        <strain evidence="13">OMZ 835</strain>
        <strain evidence="12">OMZ 847</strain>
    </source>
</reference>
<comment type="similarity">
    <text evidence="7">Belongs to the methyl-accepting chemotaxis (MCP) protein family.</text>
</comment>
<evidence type="ECO:0000256" key="8">
    <source>
        <dbReference type="PROSITE-ProRule" id="PRU00284"/>
    </source>
</evidence>
<dbReference type="InterPro" id="IPR004090">
    <property type="entry name" value="Chemotax_Me-accpt_rcpt"/>
</dbReference>
<dbReference type="PRINTS" id="PR00260">
    <property type="entry name" value="CHEMTRNSDUCR"/>
</dbReference>
<dbReference type="PROSITE" id="PS50111">
    <property type="entry name" value="CHEMOTAXIS_TRANSDUC_2"/>
    <property type="match status" value="1"/>
</dbReference>
<dbReference type="Gene3D" id="6.10.340.10">
    <property type="match status" value="1"/>
</dbReference>
<accession>A0AAE9MUQ1</accession>
<proteinExistence type="inferred from homology"/>
<evidence type="ECO:0000313" key="14">
    <source>
        <dbReference type="Proteomes" id="UP001058682"/>
    </source>
</evidence>
<dbReference type="EMBL" id="CP038802">
    <property type="protein sequence ID" value="UTY29078.1"/>
    <property type="molecule type" value="Genomic_DNA"/>
</dbReference>
<dbReference type="CDD" id="cd06225">
    <property type="entry name" value="HAMP"/>
    <property type="match status" value="1"/>
</dbReference>
<evidence type="ECO:0000313" key="15">
    <source>
        <dbReference type="Proteomes" id="UP001059401"/>
    </source>
</evidence>
<protein>
    <submittedName>
        <fullName evidence="13">Methyl-accepting chemotaxis protein</fullName>
    </submittedName>
</protein>
<dbReference type="InterPro" id="IPR033479">
    <property type="entry name" value="dCache_1"/>
</dbReference>
<evidence type="ECO:0000256" key="7">
    <source>
        <dbReference type="ARBA" id="ARBA00029447"/>
    </source>
</evidence>
<dbReference type="Pfam" id="PF00672">
    <property type="entry name" value="HAMP"/>
    <property type="match status" value="1"/>
</dbReference>
<evidence type="ECO:0000256" key="3">
    <source>
        <dbReference type="ARBA" id="ARBA00022500"/>
    </source>
</evidence>
<evidence type="ECO:0000313" key="13">
    <source>
        <dbReference type="EMBL" id="UTY33920.1"/>
    </source>
</evidence>
<evidence type="ECO:0000256" key="1">
    <source>
        <dbReference type="ARBA" id="ARBA00004651"/>
    </source>
</evidence>
<evidence type="ECO:0000259" key="10">
    <source>
        <dbReference type="PROSITE" id="PS50111"/>
    </source>
</evidence>
<evidence type="ECO:0000256" key="4">
    <source>
        <dbReference type="ARBA" id="ARBA00022692"/>
    </source>
</evidence>
<dbReference type="KEGG" id="tpk:JO40_00705"/>
<evidence type="ECO:0000256" key="2">
    <source>
        <dbReference type="ARBA" id="ARBA00022475"/>
    </source>
</evidence>
<dbReference type="SUPFAM" id="SSF103190">
    <property type="entry name" value="Sensory domain-like"/>
    <property type="match status" value="1"/>
</dbReference>
<dbReference type="InterPro" id="IPR003660">
    <property type="entry name" value="HAMP_dom"/>
</dbReference>
<sequence length="703" mass="75943">MAKKSVFSKRFSMKKKLVIIFGLLIMAAGFVEGIFAIHTARKAVTEKVETHLIDKAKDTAEIVDGRISTFLQLLEGIAKEPILKDPTVSYHEKVDYLQSETDSNEKIEQLNLYGLSGVRTDGDGTVVDVHDRDWFKAASAGNKFISEPILSRSLNKVVIIFALPLYDNNKNKLGVLNCVVDAKHLSNIISDIVVGKTGFCYILGLTGTTIATKDFEIVERMENVEHEAKSNPKFTSLAAFTKVAVKNNKPSVEFYEYNGIRKISSYAKMKTTGWTVIINAPVNEFMGTVNTLRTSLIGIGIIIFLAAQLIAFFIARTIVSPIRIAVSALQNISQGEGDLTACLPIRGNDEITDLSEYFNKTISKIGSSIKTVGASSEEMTNIGSELASNMTETASAVHQISANIESVKQQALTQAASVTKTASTIGEIIRTINQLNGSIENQAASVAQSSSAIEQMVGNITSITQTLSKTDDVIKTLADATADGKETIVNSNSVTQKIAEESGSLLEASSVIQHIASQTNLLAMNAAIEAAHAGEAGKGFAVVADEIRKLAEESSIQGKNITSTLKILSGEIETLSTSSKTVEEKFNTIFALSEQVKTMSQNLTNAMREQENGSKEVLSAIRDINMVTNQVNDGSAEMLRGGENVAQEMQKLDELTRIITDSMNEMASGAVQISNAVQEVNDISQKNKASIQNLAEEVGKFKV</sequence>
<dbReference type="Gene3D" id="3.30.450.20">
    <property type="entry name" value="PAS domain"/>
    <property type="match status" value="1"/>
</dbReference>
<dbReference type="GO" id="GO:0006935">
    <property type="term" value="P:chemotaxis"/>
    <property type="evidence" value="ECO:0007669"/>
    <property type="project" value="UniProtKB-KW"/>
</dbReference>
<dbReference type="GO" id="GO:0005886">
    <property type="term" value="C:plasma membrane"/>
    <property type="evidence" value="ECO:0007669"/>
    <property type="project" value="UniProtKB-SubCell"/>
</dbReference>
<dbReference type="RefSeq" id="WP_044977379.1">
    <property type="nucleotide sequence ID" value="NZ_CP009228.1"/>
</dbReference>
<dbReference type="CDD" id="cd12914">
    <property type="entry name" value="PDC1_DGC_like"/>
    <property type="match status" value="1"/>
</dbReference>
<keyword evidence="15" id="KW-1185">Reference proteome</keyword>
<dbReference type="Proteomes" id="UP001059401">
    <property type="component" value="Chromosome"/>
</dbReference>
<organism evidence="13 14">
    <name type="scientific">Treponema putidum</name>
    <dbReference type="NCBI Taxonomy" id="221027"/>
    <lineage>
        <taxon>Bacteria</taxon>
        <taxon>Pseudomonadati</taxon>
        <taxon>Spirochaetota</taxon>
        <taxon>Spirochaetia</taxon>
        <taxon>Spirochaetales</taxon>
        <taxon>Treponemataceae</taxon>
        <taxon>Treponema</taxon>
    </lineage>
</organism>
<dbReference type="GO" id="GO:0007165">
    <property type="term" value="P:signal transduction"/>
    <property type="evidence" value="ECO:0007669"/>
    <property type="project" value="UniProtKB-KW"/>
</dbReference>
<dbReference type="EMBL" id="CP038804">
    <property type="protein sequence ID" value="UTY33920.1"/>
    <property type="molecule type" value="Genomic_DNA"/>
</dbReference>
<dbReference type="InterPro" id="IPR029151">
    <property type="entry name" value="Sensor-like_sf"/>
</dbReference>
<dbReference type="SUPFAM" id="SSF58104">
    <property type="entry name" value="Methyl-accepting chemotaxis protein (MCP) signaling domain"/>
    <property type="match status" value="2"/>
</dbReference>
<feature type="domain" description="Methyl-accepting transducer" evidence="10">
    <location>
        <begin position="417"/>
        <end position="646"/>
    </location>
</feature>
<dbReference type="PROSITE" id="PS50885">
    <property type="entry name" value="HAMP"/>
    <property type="match status" value="1"/>
</dbReference>
<feature type="transmembrane region" description="Helical" evidence="9">
    <location>
        <begin position="296"/>
        <end position="315"/>
    </location>
</feature>
<keyword evidence="5 9" id="KW-1133">Transmembrane helix</keyword>
<keyword evidence="2" id="KW-1003">Cell membrane</keyword>
<dbReference type="GO" id="GO:0004888">
    <property type="term" value="F:transmembrane signaling receptor activity"/>
    <property type="evidence" value="ECO:0007669"/>
    <property type="project" value="InterPro"/>
</dbReference>
<evidence type="ECO:0000313" key="12">
    <source>
        <dbReference type="EMBL" id="UTY29078.1"/>
    </source>
</evidence>
<dbReference type="SMART" id="SM00283">
    <property type="entry name" value="MA"/>
    <property type="match status" value="1"/>
</dbReference>
<dbReference type="Pfam" id="PF00015">
    <property type="entry name" value="MCPsignal"/>
    <property type="match status" value="1"/>
</dbReference>
<dbReference type="Proteomes" id="UP001058682">
    <property type="component" value="Chromosome"/>
</dbReference>
<dbReference type="CDD" id="cd12912">
    <property type="entry name" value="PDC2_MCP_like"/>
    <property type="match status" value="1"/>
</dbReference>
<gene>
    <name evidence="13" type="ORF">E4N74_07840</name>
    <name evidence="12" type="ORF">E4N76_08885</name>
</gene>
<dbReference type="Gene3D" id="1.10.287.950">
    <property type="entry name" value="Methyl-accepting chemotaxis protein"/>
    <property type="match status" value="1"/>
</dbReference>
<keyword evidence="4 9" id="KW-0812">Transmembrane</keyword>
<dbReference type="AlphaFoldDB" id="A0AAE9MUQ1"/>